<keyword evidence="2" id="KW-0812">Transmembrane</keyword>
<keyword evidence="2" id="KW-1133">Transmembrane helix</keyword>
<sequence>MSRMDMNENRQPQSQPGQETTSGVSSRGISFPQRLNAARNRQGLGTDGQNPTSVLQAPDGSPGPSAMGIGLRIGADLVSALIVGVAIGYALDRWLGTMPLFLILFILMGGAAGILNVWRTLRRMPAGQGQSEADDATLGRR</sequence>
<dbReference type="EC" id="3.6.3.14" evidence="3"/>
<name>A0AAN0RF16_9PROT</name>
<dbReference type="InterPro" id="IPR032820">
    <property type="entry name" value="ATPase_put"/>
</dbReference>
<feature type="compositionally biased region" description="Polar residues" evidence="1">
    <location>
        <begin position="9"/>
        <end position="28"/>
    </location>
</feature>
<dbReference type="Proteomes" id="UP000019438">
    <property type="component" value="Chromosome"/>
</dbReference>
<feature type="transmembrane region" description="Helical" evidence="2">
    <location>
        <begin position="97"/>
        <end position="118"/>
    </location>
</feature>
<evidence type="ECO:0000313" key="3">
    <source>
        <dbReference type="EMBL" id="AHJ63746.1"/>
    </source>
</evidence>
<dbReference type="GO" id="GO:0016787">
    <property type="term" value="F:hydrolase activity"/>
    <property type="evidence" value="ECO:0007669"/>
    <property type="project" value="UniProtKB-KW"/>
</dbReference>
<evidence type="ECO:0000313" key="4">
    <source>
        <dbReference type="Proteomes" id="UP000019438"/>
    </source>
</evidence>
<proteinExistence type="predicted"/>
<evidence type="ECO:0000256" key="2">
    <source>
        <dbReference type="SAM" id="Phobius"/>
    </source>
</evidence>
<keyword evidence="2" id="KW-0472">Membrane</keyword>
<organism evidence="3 4">
    <name type="scientific">Granulibacter bethesdensis</name>
    <dbReference type="NCBI Taxonomy" id="364410"/>
    <lineage>
        <taxon>Bacteria</taxon>
        <taxon>Pseudomonadati</taxon>
        <taxon>Pseudomonadota</taxon>
        <taxon>Alphaproteobacteria</taxon>
        <taxon>Acetobacterales</taxon>
        <taxon>Acetobacteraceae</taxon>
        <taxon>Granulibacter</taxon>
    </lineage>
</organism>
<feature type="region of interest" description="Disordered" evidence="1">
    <location>
        <begin position="1"/>
        <end position="66"/>
    </location>
</feature>
<feature type="transmembrane region" description="Helical" evidence="2">
    <location>
        <begin position="73"/>
        <end position="91"/>
    </location>
</feature>
<keyword evidence="3" id="KW-0378">Hydrolase</keyword>
<reference evidence="4" key="1">
    <citation type="submission" date="2012-06" db="EMBL/GenBank/DDBJ databases">
        <title>Genome analysis of multiple Granulibacter bethesdensis isolates demonstrates substantial genome diversity.</title>
        <authorList>
            <person name="Greenberg D.E."/>
            <person name="Porcella S.F."/>
            <person name="Zarember K."/>
            <person name="Zelazny A.M."/>
            <person name="Bruno D."/>
            <person name="Martens C."/>
            <person name="Barbian K.D."/>
            <person name="Jaske E."/>
            <person name="Holland S.M."/>
        </authorList>
    </citation>
    <scope>NUCLEOTIDE SEQUENCE [LARGE SCALE GENOMIC DNA]</scope>
    <source>
        <strain evidence="4">CGDNIH3</strain>
    </source>
</reference>
<dbReference type="KEGG" id="gbc:GbCGDNIH3_1866"/>
<dbReference type="Pfam" id="PF09527">
    <property type="entry name" value="ATPase_gene1"/>
    <property type="match status" value="1"/>
</dbReference>
<gene>
    <name evidence="3" type="ORF">GbCGDNIH3_1866</name>
</gene>
<accession>A0AAN0RF16</accession>
<protein>
    <submittedName>
        <fullName evidence="3">ATP synthase I chain</fullName>
        <ecNumber evidence="3">3.6.3.14</ecNumber>
    </submittedName>
</protein>
<dbReference type="EMBL" id="CP003181">
    <property type="protein sequence ID" value="AHJ63746.1"/>
    <property type="molecule type" value="Genomic_DNA"/>
</dbReference>
<evidence type="ECO:0000256" key="1">
    <source>
        <dbReference type="SAM" id="MobiDB-lite"/>
    </source>
</evidence>
<dbReference type="AlphaFoldDB" id="A0AAN0RF16"/>